<dbReference type="GO" id="GO:0005886">
    <property type="term" value="C:plasma membrane"/>
    <property type="evidence" value="ECO:0007669"/>
    <property type="project" value="TreeGrafter"/>
</dbReference>
<name>A0A7D8V5E0_VANHU</name>
<keyword evidence="3 6" id="KW-1133">Transmembrane helix</keyword>
<comment type="caution">
    <text evidence="7">The sequence shown here is derived from an EMBL/GenBank/DDBJ whole genome shotgun (WGS) entry which is preliminary data.</text>
</comment>
<accession>A0A7D8V5E0</accession>
<dbReference type="InterPro" id="IPR023271">
    <property type="entry name" value="Aquaporin-like"/>
</dbReference>
<evidence type="ECO:0008006" key="9">
    <source>
        <dbReference type="Google" id="ProtNLM"/>
    </source>
</evidence>
<evidence type="ECO:0000256" key="4">
    <source>
        <dbReference type="ARBA" id="ARBA00023136"/>
    </source>
</evidence>
<dbReference type="Pfam" id="PF01226">
    <property type="entry name" value="Form_Nir_trans"/>
    <property type="match status" value="1"/>
</dbReference>
<dbReference type="InterPro" id="IPR000292">
    <property type="entry name" value="For/NO2_transpt"/>
</dbReference>
<dbReference type="Proteomes" id="UP000473826">
    <property type="component" value="Unassembled WGS sequence"/>
</dbReference>
<dbReference type="GO" id="GO:0015513">
    <property type="term" value="F:high-affinity secondary active nitrite transmembrane transporter activity"/>
    <property type="evidence" value="ECO:0007669"/>
    <property type="project" value="TreeGrafter"/>
</dbReference>
<dbReference type="PANTHER" id="PTHR30520:SF6">
    <property type="entry name" value="FORMATE_NITRATE FAMILY TRANSPORTER (EUROFUNG)"/>
    <property type="match status" value="1"/>
</dbReference>
<feature type="transmembrane region" description="Helical" evidence="6">
    <location>
        <begin position="192"/>
        <end position="214"/>
    </location>
</feature>
<evidence type="ECO:0000313" key="7">
    <source>
        <dbReference type="EMBL" id="TXT16097.1"/>
    </source>
</evidence>
<feature type="transmembrane region" description="Helical" evidence="6">
    <location>
        <begin position="157"/>
        <end position="180"/>
    </location>
</feature>
<keyword evidence="8" id="KW-1185">Reference proteome</keyword>
<reference evidence="7 8" key="1">
    <citation type="journal article" date="2019" name="PLoS Genet.">
        <title>Convergent evolution of linked mating-type loci in basidiomycete fungi.</title>
        <authorList>
            <person name="Sun S."/>
            <person name="Coelho M.A."/>
            <person name="Heitman J."/>
            <person name="Nowrousian M."/>
        </authorList>
    </citation>
    <scope>NUCLEOTIDE SEQUENCE [LARGE SCALE GENOMIC DNA]</scope>
    <source>
        <strain evidence="7 8">CBS 4282</strain>
    </source>
</reference>
<feature type="transmembrane region" description="Helical" evidence="6">
    <location>
        <begin position="29"/>
        <end position="50"/>
    </location>
</feature>
<feature type="transmembrane region" description="Helical" evidence="6">
    <location>
        <begin position="62"/>
        <end position="87"/>
    </location>
</feature>
<evidence type="ECO:0000256" key="6">
    <source>
        <dbReference type="SAM" id="Phobius"/>
    </source>
</evidence>
<dbReference type="AlphaFoldDB" id="A0A7D8V5E0"/>
<evidence type="ECO:0000256" key="3">
    <source>
        <dbReference type="ARBA" id="ARBA00022989"/>
    </source>
</evidence>
<evidence type="ECO:0000313" key="8">
    <source>
        <dbReference type="Proteomes" id="UP000473826"/>
    </source>
</evidence>
<evidence type="ECO:0000256" key="2">
    <source>
        <dbReference type="ARBA" id="ARBA00022692"/>
    </source>
</evidence>
<comment type="similarity">
    <text evidence="5">Belongs to the FNT transporter (TC 1.A.16) family.</text>
</comment>
<organism evidence="7 8">
    <name type="scientific">Vanrija humicola</name>
    <name type="common">Yeast</name>
    <name type="synonym">Cryptococcus humicola</name>
    <dbReference type="NCBI Taxonomy" id="5417"/>
    <lineage>
        <taxon>Eukaryota</taxon>
        <taxon>Fungi</taxon>
        <taxon>Dikarya</taxon>
        <taxon>Basidiomycota</taxon>
        <taxon>Agaricomycotina</taxon>
        <taxon>Tremellomycetes</taxon>
        <taxon>Trichosporonales</taxon>
        <taxon>Trichosporonaceae</taxon>
        <taxon>Vanrija</taxon>
    </lineage>
</organism>
<protein>
    <recommendedName>
        <fullName evidence="9">Formate/nitrite transporter</fullName>
    </recommendedName>
</protein>
<dbReference type="EMBL" id="QKWK01000001">
    <property type="protein sequence ID" value="TXT16097.1"/>
    <property type="molecule type" value="Genomic_DNA"/>
</dbReference>
<proteinExistence type="inferred from homology"/>
<evidence type="ECO:0000256" key="5">
    <source>
        <dbReference type="ARBA" id="ARBA00049660"/>
    </source>
</evidence>
<dbReference type="OrthoDB" id="4829at2759"/>
<feature type="transmembrane region" description="Helical" evidence="6">
    <location>
        <begin position="234"/>
        <end position="256"/>
    </location>
</feature>
<keyword evidence="4 6" id="KW-0472">Membrane</keyword>
<feature type="transmembrane region" description="Helical" evidence="6">
    <location>
        <begin position="108"/>
        <end position="129"/>
    </location>
</feature>
<comment type="subcellular location">
    <subcellularLocation>
        <location evidence="1">Membrane</location>
        <topology evidence="1">Multi-pass membrane protein</topology>
    </subcellularLocation>
</comment>
<gene>
    <name evidence="7" type="ORF">VHUM_00600</name>
</gene>
<dbReference type="Gene3D" id="1.20.1080.10">
    <property type="entry name" value="Glycerol uptake facilitator protein"/>
    <property type="match status" value="1"/>
</dbReference>
<dbReference type="GO" id="GO:0015707">
    <property type="term" value="P:nitrite transport"/>
    <property type="evidence" value="ECO:0007669"/>
    <property type="project" value="TreeGrafter"/>
</dbReference>
<sequence length="295" mass="32156">MDALTPAEVTSLFVNLGGRKADQGYHVTFFKAWMAGWMLCFGAMLVQLIQGGSGTLRTDYPSLISLVAAFFFPVGLLMLVMTGNELVTAHLMFMPMSLIRGKIKMWQLPVNWVIVFFGNLAGALCYVAFMAHYSGLYNTTALITYSKNVAVAKTSEGWGYCVLRGIGCNFLVCTAVWLGAGAREYASKIMSIHFPAMLFVFLGFEHVIVNMYYIPMGMLCGAPVSVGRYVGQSMIPSLIGNIIGGCLLGIPMALFYDPPELPFFDVVARKMGRGRGVVHVETQSDASDPSTPTTK</sequence>
<keyword evidence="2 6" id="KW-0812">Transmembrane</keyword>
<evidence type="ECO:0000256" key="1">
    <source>
        <dbReference type="ARBA" id="ARBA00004141"/>
    </source>
</evidence>
<dbReference type="PANTHER" id="PTHR30520">
    <property type="entry name" value="FORMATE TRANSPORTER-RELATED"/>
    <property type="match status" value="1"/>
</dbReference>